<comment type="cofactor">
    <cofactor evidence="1">
        <name>FAD</name>
        <dbReference type="ChEBI" id="CHEBI:57692"/>
    </cofactor>
</comment>
<proteinExistence type="inferred from homology"/>
<dbReference type="PRINTS" id="PR00757">
    <property type="entry name" value="AMINEOXDASEF"/>
</dbReference>
<comment type="similarity">
    <text evidence="2">Belongs to the flavin monoamine oxidase family.</text>
</comment>
<accession>A0A167PAW8</accession>
<feature type="binding site" evidence="4">
    <location>
        <begin position="130"/>
        <end position="131"/>
    </location>
    <ligand>
        <name>FAD</name>
        <dbReference type="ChEBI" id="CHEBI:57692"/>
    </ligand>
</feature>
<feature type="binding site" evidence="4">
    <location>
        <position position="329"/>
    </location>
    <ligand>
        <name>FAD</name>
        <dbReference type="ChEBI" id="CHEBI:57692"/>
    </ligand>
</feature>
<keyword evidence="3" id="KW-0560">Oxidoreductase</keyword>
<dbReference type="PANTHER" id="PTHR43563:SF1">
    <property type="entry name" value="AMINE OXIDASE [FLAVIN-CONTAINING] B"/>
    <property type="match status" value="1"/>
</dbReference>
<protein>
    <recommendedName>
        <fullName evidence="5">Amine oxidase domain-containing protein</fullName>
    </recommendedName>
</protein>
<evidence type="ECO:0000313" key="6">
    <source>
        <dbReference type="EMBL" id="KZN69881.1"/>
    </source>
</evidence>
<evidence type="ECO:0000259" key="5">
    <source>
        <dbReference type="Pfam" id="PF01593"/>
    </source>
</evidence>
<dbReference type="Proteomes" id="UP000076661">
    <property type="component" value="Unassembled WGS sequence"/>
</dbReference>
<evidence type="ECO:0000313" key="7">
    <source>
        <dbReference type="Proteomes" id="UP000076661"/>
    </source>
</evidence>
<dbReference type="SUPFAM" id="SSF51905">
    <property type="entry name" value="FAD/NAD(P)-binding domain"/>
    <property type="match status" value="1"/>
</dbReference>
<dbReference type="EMBL" id="AUXX01000003">
    <property type="protein sequence ID" value="KZN69881.1"/>
    <property type="molecule type" value="Genomic_DNA"/>
</dbReference>
<dbReference type="PATRIC" id="fig|1365257.3.peg.445"/>
<dbReference type="InterPro" id="IPR002937">
    <property type="entry name" value="Amino_oxidase"/>
</dbReference>
<gene>
    <name evidence="6" type="ORF">N478_10315</name>
</gene>
<feature type="binding site" evidence="4">
    <location>
        <position position="111"/>
    </location>
    <ligand>
        <name>FAD</name>
        <dbReference type="ChEBI" id="CHEBI:57692"/>
    </ligand>
</feature>
<evidence type="ECO:0000256" key="1">
    <source>
        <dbReference type="ARBA" id="ARBA00001974"/>
    </source>
</evidence>
<dbReference type="Pfam" id="PF01593">
    <property type="entry name" value="Amino_oxidase"/>
    <property type="match status" value="1"/>
</dbReference>
<name>A0A167PAW8_9GAMM</name>
<dbReference type="SUPFAM" id="SSF54373">
    <property type="entry name" value="FAD-linked reductases, C-terminal domain"/>
    <property type="match status" value="1"/>
</dbReference>
<dbReference type="Gene3D" id="3.50.50.60">
    <property type="entry name" value="FAD/NAD(P)-binding domain"/>
    <property type="match status" value="1"/>
</dbReference>
<dbReference type="GO" id="GO:0016491">
    <property type="term" value="F:oxidoreductase activity"/>
    <property type="evidence" value="ECO:0007669"/>
    <property type="project" value="UniProtKB-KW"/>
</dbReference>
<evidence type="ECO:0000256" key="2">
    <source>
        <dbReference type="ARBA" id="ARBA00005995"/>
    </source>
</evidence>
<organism evidence="6 7">
    <name type="scientific">Pseudoalteromonas luteoviolacea S4060-1</name>
    <dbReference type="NCBI Taxonomy" id="1365257"/>
    <lineage>
        <taxon>Bacteria</taxon>
        <taxon>Pseudomonadati</taxon>
        <taxon>Pseudomonadota</taxon>
        <taxon>Gammaproteobacteria</taxon>
        <taxon>Alteromonadales</taxon>
        <taxon>Pseudoalteromonadaceae</taxon>
        <taxon>Pseudoalteromonas</taxon>
    </lineage>
</organism>
<feature type="domain" description="Amine oxidase" evidence="5">
    <location>
        <begin position="110"/>
        <end position="541"/>
    </location>
</feature>
<dbReference type="InterPro" id="IPR001613">
    <property type="entry name" value="Flavin_amine_oxidase"/>
</dbReference>
<evidence type="ECO:0000256" key="3">
    <source>
        <dbReference type="ARBA" id="ARBA00023002"/>
    </source>
</evidence>
<dbReference type="InterPro" id="IPR050703">
    <property type="entry name" value="Flavin_MAO"/>
</dbReference>
<evidence type="ECO:0000256" key="4">
    <source>
        <dbReference type="PIRSR" id="PIRSR601613-1"/>
    </source>
</evidence>
<comment type="caution">
    <text evidence="6">The sequence shown here is derived from an EMBL/GenBank/DDBJ whole genome shotgun (WGS) entry which is preliminary data.</text>
</comment>
<dbReference type="InterPro" id="IPR036188">
    <property type="entry name" value="FAD/NAD-bd_sf"/>
</dbReference>
<dbReference type="AlphaFoldDB" id="A0A167PAW8"/>
<reference evidence="6 7" key="1">
    <citation type="submission" date="2013-07" db="EMBL/GenBank/DDBJ databases">
        <title>Comparative Genomic and Metabolomic Analysis of Twelve Strains of Pseudoalteromonas luteoviolacea.</title>
        <authorList>
            <person name="Vynne N.G."/>
            <person name="Mansson M."/>
            <person name="Gram L."/>
        </authorList>
    </citation>
    <scope>NUCLEOTIDE SEQUENCE [LARGE SCALE GENOMIC DNA]</scope>
    <source>
        <strain evidence="6 7">S4060-1</strain>
    </source>
</reference>
<sequence length="545" mass="60900">MSFNFSILKGDVYITCIFLTLLKVIHHVSVPTVFISLSWLFYILQYLIINEVYMKVSKRKDSLRVVVNCVVFSSLLSACGSNDTQTVIEVQEKEPPQAIENQAIVVGAGLSGLTAAYELESVGYSVTILEAKDRIGGRIGTVQMGNQHGELGGEFIDGPTVHQEIHRYANLFDVELADTGYWGDIESGAYYIEGKLVSYTDFESNFDTAIVNDYNRFNDALSLLVDAVPDSSDPAMLEIAKKYDLTNVQEWINEMQLHPAAKLIAEQFVRGEFDEPSDLSLLHLAHYARVYENVSEDNVESHRFLKGGKAMAQAFADNIEGSIHLNQAVKRISESDNRVNVETLAGGRFQADVVIVTVPLPVLNKIEFDPRLPQALSDAASNINYGSHSKVLLQYNKRFWLDQNLGGETIVTGLPTGWTWETTERQDGDGGILIAYTSGDYSFVQKDWTDQQIIDARLDEMEVMYPGSKSFLVDAKVQNWVAEPWTQGGFIAYGPGQITKYWKLFQQPVGRIYFAGEHTDTLYLGYMEGAVRSGIRVAEQVAQRK</sequence>
<dbReference type="PANTHER" id="PTHR43563">
    <property type="entry name" value="AMINE OXIDASE"/>
    <property type="match status" value="1"/>
</dbReference>